<accession>H2XKX2</accession>
<feature type="chain" id="PRO_5003577201" evidence="1">
    <location>
        <begin position="17"/>
        <end position="82"/>
    </location>
</feature>
<evidence type="ECO:0000313" key="2">
    <source>
        <dbReference type="Ensembl" id="ENSCINP00000030304.1"/>
    </source>
</evidence>
<dbReference type="Proteomes" id="UP000008144">
    <property type="component" value="Unassembled WGS sequence"/>
</dbReference>
<keyword evidence="1" id="KW-0732">Signal</keyword>
<dbReference type="HOGENOM" id="CLU_2557618_0_0_1"/>
<sequence>MGVGLFLLIISVAALLQQRDKNSVVIIMKDLYTMYIEAYTDRFEADEEDGRIHRNHPDFQPPTCSLSPATFEWAQVHRSCHT</sequence>
<dbReference type="InParanoid" id="H2XKX2"/>
<dbReference type="AlphaFoldDB" id="H2XKX2"/>
<reference evidence="2" key="3">
    <citation type="submission" date="2025-09" db="UniProtKB">
        <authorList>
            <consortium name="Ensembl"/>
        </authorList>
    </citation>
    <scope>IDENTIFICATION</scope>
</reference>
<proteinExistence type="predicted"/>
<evidence type="ECO:0000256" key="1">
    <source>
        <dbReference type="SAM" id="SignalP"/>
    </source>
</evidence>
<reference evidence="3" key="1">
    <citation type="journal article" date="2002" name="Science">
        <title>The draft genome of Ciona intestinalis: insights into chordate and vertebrate origins.</title>
        <authorList>
            <person name="Dehal P."/>
            <person name="Satou Y."/>
            <person name="Campbell R.K."/>
            <person name="Chapman J."/>
            <person name="Degnan B."/>
            <person name="De Tomaso A."/>
            <person name="Davidson B."/>
            <person name="Di Gregorio A."/>
            <person name="Gelpke M."/>
            <person name="Goodstein D.M."/>
            <person name="Harafuji N."/>
            <person name="Hastings K.E."/>
            <person name="Ho I."/>
            <person name="Hotta K."/>
            <person name="Huang W."/>
            <person name="Kawashima T."/>
            <person name="Lemaire P."/>
            <person name="Martinez D."/>
            <person name="Meinertzhagen I.A."/>
            <person name="Necula S."/>
            <person name="Nonaka M."/>
            <person name="Putnam N."/>
            <person name="Rash S."/>
            <person name="Saiga H."/>
            <person name="Satake M."/>
            <person name="Terry A."/>
            <person name="Yamada L."/>
            <person name="Wang H.G."/>
            <person name="Awazu S."/>
            <person name="Azumi K."/>
            <person name="Boore J."/>
            <person name="Branno M."/>
            <person name="Chin-Bow S."/>
            <person name="DeSantis R."/>
            <person name="Doyle S."/>
            <person name="Francino P."/>
            <person name="Keys D.N."/>
            <person name="Haga S."/>
            <person name="Hayashi H."/>
            <person name="Hino K."/>
            <person name="Imai K.S."/>
            <person name="Inaba K."/>
            <person name="Kano S."/>
            <person name="Kobayashi K."/>
            <person name="Kobayashi M."/>
            <person name="Lee B.I."/>
            <person name="Makabe K.W."/>
            <person name="Manohar C."/>
            <person name="Matassi G."/>
            <person name="Medina M."/>
            <person name="Mochizuki Y."/>
            <person name="Mount S."/>
            <person name="Morishita T."/>
            <person name="Miura S."/>
            <person name="Nakayama A."/>
            <person name="Nishizaka S."/>
            <person name="Nomoto H."/>
            <person name="Ohta F."/>
            <person name="Oishi K."/>
            <person name="Rigoutsos I."/>
            <person name="Sano M."/>
            <person name="Sasaki A."/>
            <person name="Sasakura Y."/>
            <person name="Shoguchi E."/>
            <person name="Shin-i T."/>
            <person name="Spagnuolo A."/>
            <person name="Stainier D."/>
            <person name="Suzuki M.M."/>
            <person name="Tassy O."/>
            <person name="Takatori N."/>
            <person name="Tokuoka M."/>
            <person name="Yagi K."/>
            <person name="Yoshizaki F."/>
            <person name="Wada S."/>
            <person name="Zhang C."/>
            <person name="Hyatt P.D."/>
            <person name="Larimer F."/>
            <person name="Detter C."/>
            <person name="Doggett N."/>
            <person name="Glavina T."/>
            <person name="Hawkins T."/>
            <person name="Richardson P."/>
            <person name="Lucas S."/>
            <person name="Kohara Y."/>
            <person name="Levine M."/>
            <person name="Satoh N."/>
            <person name="Rokhsar D.S."/>
        </authorList>
    </citation>
    <scope>NUCLEOTIDE SEQUENCE [LARGE SCALE GENOMIC DNA]</scope>
</reference>
<reference evidence="2" key="2">
    <citation type="submission" date="2025-08" db="UniProtKB">
        <authorList>
            <consortium name="Ensembl"/>
        </authorList>
    </citation>
    <scope>IDENTIFICATION</scope>
</reference>
<dbReference type="Ensembl" id="ENSCINT00000032015.1">
    <property type="protein sequence ID" value="ENSCINP00000030304.1"/>
    <property type="gene ID" value="ENSCING00000019525.1"/>
</dbReference>
<dbReference type="GeneTree" id="ENSGT00530000063698"/>
<feature type="signal peptide" evidence="1">
    <location>
        <begin position="1"/>
        <end position="16"/>
    </location>
</feature>
<evidence type="ECO:0000313" key="3">
    <source>
        <dbReference type="Proteomes" id="UP000008144"/>
    </source>
</evidence>
<protein>
    <submittedName>
        <fullName evidence="2">Uncharacterized protein</fullName>
    </submittedName>
</protein>
<name>H2XKX2_CIOIN</name>
<keyword evidence="3" id="KW-1185">Reference proteome</keyword>
<organism evidence="2 3">
    <name type="scientific">Ciona intestinalis</name>
    <name type="common">Transparent sea squirt</name>
    <name type="synonym">Ascidia intestinalis</name>
    <dbReference type="NCBI Taxonomy" id="7719"/>
    <lineage>
        <taxon>Eukaryota</taxon>
        <taxon>Metazoa</taxon>
        <taxon>Chordata</taxon>
        <taxon>Tunicata</taxon>
        <taxon>Ascidiacea</taxon>
        <taxon>Phlebobranchia</taxon>
        <taxon>Cionidae</taxon>
        <taxon>Ciona</taxon>
    </lineage>
</organism>